<feature type="compositionally biased region" description="Acidic residues" evidence="4">
    <location>
        <begin position="620"/>
        <end position="630"/>
    </location>
</feature>
<dbReference type="SUPFAM" id="SSF58104">
    <property type="entry name" value="Methyl-accepting chemotaxis protein (MCP) signaling domain"/>
    <property type="match status" value="1"/>
</dbReference>
<sequence>MRSSLRWKVSIALIVFGLVPAFVLALYSYWATDEFKEKSDQILRLAACTISDKIYAEALEARKNSPAPTTPPDSEVDKAPRTLPPWPTGDAFKKRVQDEIARVLGERFRLNNLEVLVYDPTNKVLIQLHSGGQFEANPQPNARYSDILSQAVGKIGTASLPSSNGDKYVGPELVGFSQIQLAPPPDADANSRRYTVLTVLPRALAYENIFSIWVQLGLLLVLCAIPVIFFGVLFGRWFIRPLTDIIHVTEDLHAGHLYNRTNIVRSDEVGELAHLTDSVIGKLSEVISKIRNMTSSVSTASNELNSSAQQLAQGAHEQAATLQEIASSLQSVDSSVARNAQHARDTARTANEASAQAGRGGEAVHETVTAMREITQKILIVEDIAYQTNLLALNAAIEAARAGTHGKGFAVVAGEVRKLAERSQAAAQQISDLAKKSVAVAENAGQLLERTVPMIRDTSDLISEIAAASQEQMQAIREINVGVTQLEEVVQQNAAASHQLAATSNDLASQSTSLQREVDFFHLDSAGDGFHGPSQPPPARPLKSAPRPRPSLSSRPAHPRGTTHHATDHSHHPGGNSTPGLAPPAHGHGHPQPGPAASPPPSSPPTGANPPLRGGVVVNLDDDDNFERFS</sequence>
<dbReference type="KEGG" id="pbor:BSF38_02767"/>
<keyword evidence="1" id="KW-0145">Chemotaxis</keyword>
<comment type="similarity">
    <text evidence="2">Belongs to the methyl-accepting chemotaxis (MCP) protein family.</text>
</comment>
<dbReference type="GO" id="GO:0006935">
    <property type="term" value="P:chemotaxis"/>
    <property type="evidence" value="ECO:0007669"/>
    <property type="project" value="UniProtKB-KW"/>
</dbReference>
<dbReference type="PROSITE" id="PS50885">
    <property type="entry name" value="HAMP"/>
    <property type="match status" value="1"/>
</dbReference>
<organism evidence="8 9">
    <name type="scientific">Paludisphaera borealis</name>
    <dbReference type="NCBI Taxonomy" id="1387353"/>
    <lineage>
        <taxon>Bacteria</taxon>
        <taxon>Pseudomonadati</taxon>
        <taxon>Planctomycetota</taxon>
        <taxon>Planctomycetia</taxon>
        <taxon>Isosphaerales</taxon>
        <taxon>Isosphaeraceae</taxon>
        <taxon>Paludisphaera</taxon>
    </lineage>
</organism>
<feature type="compositionally biased region" description="Pro residues" evidence="4">
    <location>
        <begin position="592"/>
        <end position="608"/>
    </location>
</feature>
<dbReference type="GO" id="GO:0005886">
    <property type="term" value="C:plasma membrane"/>
    <property type="evidence" value="ECO:0007669"/>
    <property type="project" value="TreeGrafter"/>
</dbReference>
<evidence type="ECO:0000256" key="2">
    <source>
        <dbReference type="ARBA" id="ARBA00029447"/>
    </source>
</evidence>
<evidence type="ECO:0000259" key="6">
    <source>
        <dbReference type="PROSITE" id="PS50111"/>
    </source>
</evidence>
<dbReference type="PANTHER" id="PTHR43531:SF11">
    <property type="entry name" value="METHYL-ACCEPTING CHEMOTAXIS PROTEIN 3"/>
    <property type="match status" value="1"/>
</dbReference>
<reference evidence="9" key="1">
    <citation type="submission" date="2016-12" db="EMBL/GenBank/DDBJ databases">
        <title>Comparative genomics of four Isosphaeraceae planctomycetes: a common pool of plasmids and glycoside hydrolase genes.</title>
        <authorList>
            <person name="Ivanova A."/>
        </authorList>
    </citation>
    <scope>NUCLEOTIDE SEQUENCE [LARGE SCALE GENOMIC DNA]</scope>
    <source>
        <strain evidence="9">PX4</strain>
    </source>
</reference>
<evidence type="ECO:0000256" key="5">
    <source>
        <dbReference type="SAM" id="Phobius"/>
    </source>
</evidence>
<dbReference type="Pfam" id="PF00015">
    <property type="entry name" value="MCPsignal"/>
    <property type="match status" value="1"/>
</dbReference>
<evidence type="ECO:0000259" key="7">
    <source>
        <dbReference type="PROSITE" id="PS50885"/>
    </source>
</evidence>
<feature type="region of interest" description="Disordered" evidence="4">
    <location>
        <begin position="336"/>
        <end position="364"/>
    </location>
</feature>
<feature type="compositionally biased region" description="Low complexity" evidence="4">
    <location>
        <begin position="541"/>
        <end position="556"/>
    </location>
</feature>
<evidence type="ECO:0000256" key="1">
    <source>
        <dbReference type="ARBA" id="ARBA00022500"/>
    </source>
</evidence>
<dbReference type="CDD" id="cd11386">
    <property type="entry name" value="MCP_signal"/>
    <property type="match status" value="1"/>
</dbReference>
<keyword evidence="3" id="KW-0807">Transducer</keyword>
<proteinExistence type="inferred from homology"/>
<dbReference type="PRINTS" id="PR00260">
    <property type="entry name" value="CHEMTRNSDUCR"/>
</dbReference>
<dbReference type="EMBL" id="CP019082">
    <property type="protein sequence ID" value="APW61255.1"/>
    <property type="molecule type" value="Genomic_DNA"/>
</dbReference>
<dbReference type="InterPro" id="IPR003660">
    <property type="entry name" value="HAMP_dom"/>
</dbReference>
<feature type="transmembrane region" description="Helical" evidence="5">
    <location>
        <begin position="12"/>
        <end position="30"/>
    </location>
</feature>
<feature type="region of interest" description="Disordered" evidence="4">
    <location>
        <begin position="524"/>
        <end position="630"/>
    </location>
</feature>
<dbReference type="InterPro" id="IPR051310">
    <property type="entry name" value="MCP_chemotaxis"/>
</dbReference>
<gene>
    <name evidence="8" type="primary">tsr</name>
    <name evidence="8" type="ORF">BSF38_02767</name>
</gene>
<protein>
    <submittedName>
        <fullName evidence="8">Methyl-accepting chemotaxis protein I</fullName>
    </submittedName>
</protein>
<keyword evidence="9" id="KW-1185">Reference proteome</keyword>
<dbReference type="OrthoDB" id="2513043at2"/>
<evidence type="ECO:0000256" key="4">
    <source>
        <dbReference type="SAM" id="MobiDB-lite"/>
    </source>
</evidence>
<accession>A0A1U7CQN7</accession>
<dbReference type="InterPro" id="IPR004089">
    <property type="entry name" value="MCPsignal_dom"/>
</dbReference>
<keyword evidence="5" id="KW-0472">Membrane</keyword>
<feature type="domain" description="HAMP" evidence="7">
    <location>
        <begin position="236"/>
        <end position="288"/>
    </location>
</feature>
<dbReference type="Gene3D" id="1.10.287.950">
    <property type="entry name" value="Methyl-accepting chemotaxis protein"/>
    <property type="match status" value="1"/>
</dbReference>
<dbReference type="SMART" id="SM00283">
    <property type="entry name" value="MA"/>
    <property type="match status" value="1"/>
</dbReference>
<dbReference type="RefSeq" id="WP_076346469.1">
    <property type="nucleotide sequence ID" value="NZ_CP019082.1"/>
</dbReference>
<keyword evidence="5" id="KW-0812">Transmembrane</keyword>
<evidence type="ECO:0000313" key="9">
    <source>
        <dbReference type="Proteomes" id="UP000186309"/>
    </source>
</evidence>
<dbReference type="GO" id="GO:0004888">
    <property type="term" value="F:transmembrane signaling receptor activity"/>
    <property type="evidence" value="ECO:0007669"/>
    <property type="project" value="InterPro"/>
</dbReference>
<evidence type="ECO:0000256" key="3">
    <source>
        <dbReference type="PROSITE-ProRule" id="PRU00284"/>
    </source>
</evidence>
<dbReference type="PROSITE" id="PS50111">
    <property type="entry name" value="CHEMOTAXIS_TRANSDUC_2"/>
    <property type="match status" value="1"/>
</dbReference>
<dbReference type="AlphaFoldDB" id="A0A1U7CQN7"/>
<feature type="region of interest" description="Disordered" evidence="4">
    <location>
        <begin position="61"/>
        <end position="88"/>
    </location>
</feature>
<dbReference type="GO" id="GO:0007165">
    <property type="term" value="P:signal transduction"/>
    <property type="evidence" value="ECO:0007669"/>
    <property type="project" value="UniProtKB-KW"/>
</dbReference>
<dbReference type="CDD" id="cd06225">
    <property type="entry name" value="HAMP"/>
    <property type="match status" value="1"/>
</dbReference>
<feature type="transmembrane region" description="Helical" evidence="5">
    <location>
        <begin position="212"/>
        <end position="234"/>
    </location>
</feature>
<evidence type="ECO:0000313" key="8">
    <source>
        <dbReference type="EMBL" id="APW61255.1"/>
    </source>
</evidence>
<feature type="domain" description="Methyl-accepting transducer" evidence="6">
    <location>
        <begin position="293"/>
        <end position="508"/>
    </location>
</feature>
<dbReference type="Proteomes" id="UP000186309">
    <property type="component" value="Chromosome"/>
</dbReference>
<dbReference type="STRING" id="1387353.BSF38_02767"/>
<name>A0A1U7CQN7_9BACT</name>
<dbReference type="PANTHER" id="PTHR43531">
    <property type="entry name" value="PROTEIN ICFG"/>
    <property type="match status" value="1"/>
</dbReference>
<keyword evidence="5" id="KW-1133">Transmembrane helix</keyword>
<dbReference type="InterPro" id="IPR004090">
    <property type="entry name" value="Chemotax_Me-accpt_rcpt"/>
</dbReference>